<dbReference type="EMBL" id="ALJO01000011">
    <property type="protein sequence ID" value="EJP24943.1"/>
    <property type="molecule type" value="Genomic_DNA"/>
</dbReference>
<sequence length="40" mass="4731">MFSPAHSFNREPSTSKDFFSLHLFENQSTNVLILLYHDFL</sequence>
<comment type="caution">
    <text evidence="1">The sequence shown here is derived from an EMBL/GenBank/DDBJ whole genome shotgun (WGS) entry which is preliminary data.</text>
</comment>
<evidence type="ECO:0000313" key="2">
    <source>
        <dbReference type="Proteomes" id="UP000006614"/>
    </source>
</evidence>
<reference evidence="1 2" key="1">
    <citation type="submission" date="2012-07" db="EMBL/GenBank/DDBJ databases">
        <authorList>
            <person name="Durkin A.S."/>
            <person name="McCorrison J."/>
            <person name="Torralba M."/>
            <person name="Gillis M."/>
            <person name="Methe B."/>
            <person name="Sutton G."/>
            <person name="Nelson K.E."/>
        </authorList>
    </citation>
    <scope>NUCLEOTIDE SEQUENCE [LARGE SCALE GENOMIC DNA]</scope>
    <source>
        <strain evidence="1 2">SK1138</strain>
    </source>
</reference>
<name>A0AAD2T753_STRAP</name>
<proteinExistence type="predicted"/>
<accession>A0AAD2T753</accession>
<dbReference type="Proteomes" id="UP000006614">
    <property type="component" value="Unassembled WGS sequence"/>
</dbReference>
<evidence type="ECO:0000313" key="1">
    <source>
        <dbReference type="EMBL" id="EJP24943.1"/>
    </source>
</evidence>
<gene>
    <name evidence="1" type="ORF">HMPREF1126_1780</name>
</gene>
<protein>
    <submittedName>
        <fullName evidence="1">Uncharacterized protein</fullName>
    </submittedName>
</protein>
<organism evidence="1 2">
    <name type="scientific">Streptococcus anginosus SK1138</name>
    <dbReference type="NCBI Taxonomy" id="1161422"/>
    <lineage>
        <taxon>Bacteria</taxon>
        <taxon>Bacillati</taxon>
        <taxon>Bacillota</taxon>
        <taxon>Bacilli</taxon>
        <taxon>Lactobacillales</taxon>
        <taxon>Streptococcaceae</taxon>
        <taxon>Streptococcus</taxon>
        <taxon>Streptococcus anginosus group</taxon>
    </lineage>
</organism>
<dbReference type="AlphaFoldDB" id="A0AAD2T753"/>